<dbReference type="GO" id="GO:0003677">
    <property type="term" value="F:DNA binding"/>
    <property type="evidence" value="ECO:0007669"/>
    <property type="project" value="UniProtKB-UniRule"/>
</dbReference>
<dbReference type="InterPro" id="IPR031868">
    <property type="entry name" value="Phage_clamp_gp62"/>
</dbReference>
<evidence type="ECO:0000256" key="1">
    <source>
        <dbReference type="HAMAP-Rule" id="MF_04163"/>
    </source>
</evidence>
<proteinExistence type="inferred from homology"/>
<keyword evidence="1" id="KW-0235">DNA replication</keyword>
<evidence type="ECO:0000313" key="3">
    <source>
        <dbReference type="Proteomes" id="UP000015925"/>
    </source>
</evidence>
<keyword evidence="3" id="KW-1185">Reference proteome</keyword>
<keyword evidence="1" id="KW-1194">Viral DNA replication</keyword>
<dbReference type="GO" id="GO:0006260">
    <property type="term" value="P:DNA replication"/>
    <property type="evidence" value="ECO:0007669"/>
    <property type="project" value="InterPro"/>
</dbReference>
<sequence>MELIMAAPSLFDFLGALNNTKENLLQTDDPDVRKAFDPFMTRRGLAQNKDTLVIAQRMNLLHKVTPWMQWNMAFHSIPARKRYGKWAKKGPLDPDIQMLSEYYYISHEKASEYLKFLPKEALAEIRKKVELSNSNEKAKPRKAK</sequence>
<organism evidence="2 3">
    <name type="scientific">Klebsiella phage 0507-KN2-1</name>
    <name type="common">Taipeivirus 0507KN21</name>
    <dbReference type="NCBI Taxonomy" id="2991282"/>
    <lineage>
        <taxon>Viruses</taxon>
        <taxon>Duplodnaviria</taxon>
        <taxon>Heunggongvirae</taxon>
        <taxon>Uroviricota</taxon>
        <taxon>Caudoviricetes</taxon>
        <taxon>Pantevenvirales</taxon>
        <taxon>Ackermannviridae</taxon>
        <taxon>Taipeivirus</taxon>
        <taxon>Taipeivirus 0507KN21</taxon>
    </lineage>
</organism>
<organismHost>
    <name type="scientific">Klebsiella</name>
    <dbReference type="NCBI Taxonomy" id="570"/>
</organismHost>
<dbReference type="OrthoDB" id="12022at10239"/>
<accession>S6C3A6</accession>
<comment type="subunit">
    <text evidence="1">The sliding-clamp-loader consists of 4 large subunits and 1 small subunit. Interacts with the sliding clamp; this interaction allows the sliding-clamp-loader to open the sliding clamp. Part of the replicase complex that includes the DNA polymerase, the polymerase clamp, the clamp loader complex, the single-stranded DNA binding protein, the primase, the helicase and the helicase assembly factor.</text>
</comment>
<dbReference type="KEGG" id="vg:16836197"/>
<keyword evidence="1" id="KW-0238">DNA-binding</keyword>
<dbReference type="GO" id="GO:0003689">
    <property type="term" value="F:DNA clamp loader activity"/>
    <property type="evidence" value="ECO:0007669"/>
    <property type="project" value="UniProtKB-UniRule"/>
</dbReference>
<evidence type="ECO:0000313" key="2">
    <source>
        <dbReference type="EMBL" id="BAN78478.1"/>
    </source>
</evidence>
<dbReference type="Proteomes" id="UP000015925">
    <property type="component" value="Segment"/>
</dbReference>
<dbReference type="RefSeq" id="YP_008532079.1">
    <property type="nucleotide sequence ID" value="NC_022343.1"/>
</dbReference>
<dbReference type="EMBL" id="AB797215">
    <property type="protein sequence ID" value="BAN78478.1"/>
    <property type="molecule type" value="Genomic_DNA"/>
</dbReference>
<dbReference type="Gene3D" id="1.20.272.50">
    <property type="entry name" value="Bacteriophage clamp loader A subunit, A' domain"/>
    <property type="match status" value="1"/>
</dbReference>
<name>S6C3A6_BPK05</name>
<dbReference type="HAMAP" id="MF_04163">
    <property type="entry name" value="T4_Clamp_Loader_S"/>
    <property type="match status" value="1"/>
</dbReference>
<dbReference type="GeneID" id="16836197"/>
<comment type="function">
    <text evidence="1">Forms the sliding-clamp-loader together with the small subunit. The clamp loader holds the clamp in an open conformation and places it onto the DNA.</text>
</comment>
<comment type="similarity">
    <text evidence="1">Belongs to the Tevenvirinae sliding-clamp-loader small subunit family.</text>
</comment>
<protein>
    <recommendedName>
        <fullName evidence="1">Sliding-clamp-loader small subunit</fullName>
    </recommendedName>
    <alternativeName>
        <fullName evidence="1">Clamp loader gp62 subunit</fullName>
    </alternativeName>
</protein>
<dbReference type="Pfam" id="PF16790">
    <property type="entry name" value="Phage_clamp_A"/>
    <property type="match status" value="1"/>
</dbReference>
<dbReference type="GO" id="GO:0039693">
    <property type="term" value="P:viral DNA genome replication"/>
    <property type="evidence" value="ECO:0007669"/>
    <property type="project" value="UniProtKB-UniRule"/>
</dbReference>
<reference evidence="2 3" key="1">
    <citation type="journal article" date="2013" name="PLoS ONE">
        <title>Isolation of a Bacteriophage Specific for a New Capsular Type of Klebsiella pneumoniae and Characterization of Its Polysaccharide Depolymerase.</title>
        <authorList>
            <person name="Hsu C.R."/>
            <person name="Lin T.L."/>
            <person name="Pan Y.J."/>
            <person name="Hsieh P.F."/>
            <person name="Wang J.T."/>
        </authorList>
    </citation>
    <scope>NUCLEOTIDE SEQUENCE [LARGE SCALE GENOMIC DNA]</scope>
    <source>
        <strain evidence="2 3">0507-KN2-1</strain>
    </source>
</reference>